<evidence type="ECO:0000313" key="1">
    <source>
        <dbReference type="EMBL" id="KAL3659109.1"/>
    </source>
</evidence>
<dbReference type="EMBL" id="JBIMZQ010000049">
    <property type="protein sequence ID" value="KAL3659109.1"/>
    <property type="molecule type" value="Genomic_DNA"/>
</dbReference>
<accession>A0ABD3F0X7</accession>
<protein>
    <submittedName>
        <fullName evidence="1">Uncharacterized protein</fullName>
    </submittedName>
</protein>
<reference evidence="1 2" key="1">
    <citation type="submission" date="2024-09" db="EMBL/GenBank/DDBJ databases">
        <title>Genome sequencing and assembly of Phytophthora oleae, isolate VK10A, causative agent of rot of olive drupes.</title>
        <authorList>
            <person name="Conti Taguali S."/>
            <person name="Riolo M."/>
            <person name="La Spada F."/>
            <person name="Cacciola S.O."/>
            <person name="Dionisio G."/>
        </authorList>
    </citation>
    <scope>NUCLEOTIDE SEQUENCE [LARGE SCALE GENOMIC DNA]</scope>
    <source>
        <strain evidence="1 2">VK10A</strain>
    </source>
</reference>
<dbReference type="Proteomes" id="UP001632037">
    <property type="component" value="Unassembled WGS sequence"/>
</dbReference>
<keyword evidence="2" id="KW-1185">Reference proteome</keyword>
<organism evidence="1 2">
    <name type="scientific">Phytophthora oleae</name>
    <dbReference type="NCBI Taxonomy" id="2107226"/>
    <lineage>
        <taxon>Eukaryota</taxon>
        <taxon>Sar</taxon>
        <taxon>Stramenopiles</taxon>
        <taxon>Oomycota</taxon>
        <taxon>Peronosporomycetes</taxon>
        <taxon>Peronosporales</taxon>
        <taxon>Peronosporaceae</taxon>
        <taxon>Phytophthora</taxon>
    </lineage>
</organism>
<evidence type="ECO:0000313" key="2">
    <source>
        <dbReference type="Proteomes" id="UP001632037"/>
    </source>
</evidence>
<gene>
    <name evidence="1" type="ORF">V7S43_015993</name>
</gene>
<dbReference type="AlphaFoldDB" id="A0ABD3F0X7"/>
<proteinExistence type="predicted"/>
<name>A0ABD3F0X7_9STRA</name>
<sequence length="120" mass="13532">MWLDDDEAAANLENYGENFQSISDSGPRISVDIDDFGELVKESVIKALRKGGRGRSVYSLSELGFDEEERLLKEMRLDVDFIVVKDASVPGTVGWILRKTQKRRNAADQLYDISLEAFDS</sequence>
<comment type="caution">
    <text evidence="1">The sequence shown here is derived from an EMBL/GenBank/DDBJ whole genome shotgun (WGS) entry which is preliminary data.</text>
</comment>